<accession>A0A5C5ZL19</accession>
<gene>
    <name evidence="1" type="ORF">Mal64_30410</name>
</gene>
<name>A0A5C5ZL19_9BACT</name>
<dbReference type="EMBL" id="SJPQ01000003">
    <property type="protein sequence ID" value="TWT87501.1"/>
    <property type="molecule type" value="Genomic_DNA"/>
</dbReference>
<evidence type="ECO:0000313" key="2">
    <source>
        <dbReference type="Proteomes" id="UP000315440"/>
    </source>
</evidence>
<dbReference type="AlphaFoldDB" id="A0A5C5ZL19"/>
<reference evidence="1 2" key="1">
    <citation type="submission" date="2019-02" db="EMBL/GenBank/DDBJ databases">
        <title>Deep-cultivation of Planctomycetes and their phenomic and genomic characterization uncovers novel biology.</title>
        <authorList>
            <person name="Wiegand S."/>
            <person name="Jogler M."/>
            <person name="Boedeker C."/>
            <person name="Pinto D."/>
            <person name="Vollmers J."/>
            <person name="Rivas-Marin E."/>
            <person name="Kohn T."/>
            <person name="Peeters S.H."/>
            <person name="Heuer A."/>
            <person name="Rast P."/>
            <person name="Oberbeckmann S."/>
            <person name="Bunk B."/>
            <person name="Jeske O."/>
            <person name="Meyerdierks A."/>
            <person name="Storesund J.E."/>
            <person name="Kallscheuer N."/>
            <person name="Luecker S."/>
            <person name="Lage O.M."/>
            <person name="Pohl T."/>
            <person name="Merkel B.J."/>
            <person name="Hornburger P."/>
            <person name="Mueller R.-W."/>
            <person name="Bruemmer F."/>
            <person name="Labrenz M."/>
            <person name="Spormann A.M."/>
            <person name="Op Den Camp H."/>
            <person name="Overmann J."/>
            <person name="Amann R."/>
            <person name="Jetten M.S.M."/>
            <person name="Mascher T."/>
            <person name="Medema M.H."/>
            <person name="Devos D.P."/>
            <person name="Kaster A.-K."/>
            <person name="Ovreas L."/>
            <person name="Rohde M."/>
            <person name="Galperin M.Y."/>
            <person name="Jogler C."/>
        </authorList>
    </citation>
    <scope>NUCLEOTIDE SEQUENCE [LARGE SCALE GENOMIC DNA]</scope>
    <source>
        <strain evidence="1 2">Mal64</strain>
    </source>
</reference>
<sequence length="38" mass="3917">MPTILAHMTSLDWPAVLLAFAAGAACGATAVAARFRRS</sequence>
<keyword evidence="2" id="KW-1185">Reference proteome</keyword>
<organism evidence="1 2">
    <name type="scientific">Pseudobythopirellula maris</name>
    <dbReference type="NCBI Taxonomy" id="2527991"/>
    <lineage>
        <taxon>Bacteria</taxon>
        <taxon>Pseudomonadati</taxon>
        <taxon>Planctomycetota</taxon>
        <taxon>Planctomycetia</taxon>
        <taxon>Pirellulales</taxon>
        <taxon>Lacipirellulaceae</taxon>
        <taxon>Pseudobythopirellula</taxon>
    </lineage>
</organism>
<comment type="caution">
    <text evidence="1">The sequence shown here is derived from an EMBL/GenBank/DDBJ whole genome shotgun (WGS) entry which is preliminary data.</text>
</comment>
<dbReference type="Proteomes" id="UP000315440">
    <property type="component" value="Unassembled WGS sequence"/>
</dbReference>
<proteinExistence type="predicted"/>
<evidence type="ECO:0000313" key="1">
    <source>
        <dbReference type="EMBL" id="TWT87501.1"/>
    </source>
</evidence>
<protein>
    <submittedName>
        <fullName evidence="1">Uncharacterized protein</fullName>
    </submittedName>
</protein>